<dbReference type="EMBL" id="JAOVQO010000023">
    <property type="protein sequence ID" value="MCU9850220.1"/>
    <property type="molecule type" value="Genomic_DNA"/>
</dbReference>
<evidence type="ECO:0000313" key="2">
    <source>
        <dbReference type="EMBL" id="MCU9850220.1"/>
    </source>
</evidence>
<keyword evidence="1" id="KW-0732">Signal</keyword>
<feature type="chain" id="PRO_5047411551" evidence="1">
    <location>
        <begin position="22"/>
        <end position="125"/>
    </location>
</feature>
<feature type="signal peptide" evidence="1">
    <location>
        <begin position="1"/>
        <end position="21"/>
    </location>
</feature>
<organism evidence="2 3">
    <name type="scientific">Albidovulum salinarum</name>
    <dbReference type="NCBI Taxonomy" id="2984153"/>
    <lineage>
        <taxon>Bacteria</taxon>
        <taxon>Pseudomonadati</taxon>
        <taxon>Pseudomonadota</taxon>
        <taxon>Alphaproteobacteria</taxon>
        <taxon>Rhodobacterales</taxon>
        <taxon>Paracoccaceae</taxon>
        <taxon>Albidovulum</taxon>
    </lineage>
</organism>
<dbReference type="RefSeq" id="WP_263340020.1">
    <property type="nucleotide sequence ID" value="NZ_JAOVQO010000023.1"/>
</dbReference>
<proteinExistence type="predicted"/>
<name>A0ABT2X9B7_9RHOB</name>
<accession>A0ABT2X9B7</accession>
<evidence type="ECO:0000256" key="1">
    <source>
        <dbReference type="SAM" id="SignalP"/>
    </source>
</evidence>
<comment type="caution">
    <text evidence="2">The sequence shown here is derived from an EMBL/GenBank/DDBJ whole genome shotgun (WGS) entry which is preliminary data.</text>
</comment>
<dbReference type="Proteomes" id="UP001209535">
    <property type="component" value="Unassembled WGS sequence"/>
</dbReference>
<dbReference type="PROSITE" id="PS51257">
    <property type="entry name" value="PROKAR_LIPOPROTEIN"/>
    <property type="match status" value="1"/>
</dbReference>
<keyword evidence="3" id="KW-1185">Reference proteome</keyword>
<sequence>MAVSARPSLAFALILAAASCADPGPRCTASERRELATIDGLIAETRDGLQRGYRDVAATGGASMNFCLGGAGSNVGMSFCTAPGPRTRPVPIDRASEERKLAALQARRDALAAQVEAKAATCPAI</sequence>
<gene>
    <name evidence="2" type="ORF">OEZ60_19710</name>
</gene>
<reference evidence="2 3" key="1">
    <citation type="submission" date="2022-10" db="EMBL/GenBank/DDBJ databases">
        <title>Defluviimonas sp. nov., isolated from ocean surface sediments.</title>
        <authorList>
            <person name="He W."/>
            <person name="Wang L."/>
            <person name="Zhang D.-F."/>
        </authorList>
    </citation>
    <scope>NUCLEOTIDE SEQUENCE [LARGE SCALE GENOMIC DNA]</scope>
    <source>
        <strain evidence="2 3">WL0024</strain>
    </source>
</reference>
<protein>
    <submittedName>
        <fullName evidence="2">Uncharacterized protein</fullName>
    </submittedName>
</protein>
<evidence type="ECO:0000313" key="3">
    <source>
        <dbReference type="Proteomes" id="UP001209535"/>
    </source>
</evidence>